<accession>A0AB73T1F3</accession>
<protein>
    <submittedName>
        <fullName evidence="1">Uncharacterized protein</fullName>
    </submittedName>
</protein>
<comment type="caution">
    <text evidence="1">The sequence shown here is derived from an EMBL/GenBank/DDBJ whole genome shotgun (WGS) entry which is preliminary data.</text>
</comment>
<reference evidence="1 2" key="1">
    <citation type="submission" date="2018-05" db="EMBL/GenBank/DDBJ databases">
        <authorList>
            <person name="Goeker M."/>
            <person name="Huntemann M."/>
            <person name="Clum A."/>
            <person name="Pillay M."/>
            <person name="Palaniappan K."/>
            <person name="Varghese N."/>
            <person name="Mikhailova N."/>
            <person name="Stamatis D."/>
            <person name="Reddy T."/>
            <person name="Daum C."/>
            <person name="Shapiro N."/>
            <person name="Ivanova N."/>
            <person name="Kyrpides N."/>
            <person name="Woyke T."/>
        </authorList>
    </citation>
    <scope>NUCLEOTIDE SEQUENCE [LARGE SCALE GENOMIC DNA]</scope>
    <source>
        <strain evidence="1 2">DSM 26524</strain>
    </source>
</reference>
<dbReference type="Proteomes" id="UP000245412">
    <property type="component" value="Unassembled WGS sequence"/>
</dbReference>
<sequence length="89" mass="9740">MENSQNITVIPHLDTKSLTAQLQNYTGKLKLDIDSSELQRQLQTALKIPVKVPIELKTPAPPSNEKNGFLSFLSEASSYSTKTVIPSVG</sequence>
<proteinExistence type="predicted"/>
<organism evidence="1 2">
    <name type="scientific">Murimonas intestini</name>
    <dbReference type="NCBI Taxonomy" id="1337051"/>
    <lineage>
        <taxon>Bacteria</taxon>
        <taxon>Bacillati</taxon>
        <taxon>Bacillota</taxon>
        <taxon>Clostridia</taxon>
        <taxon>Lachnospirales</taxon>
        <taxon>Lachnospiraceae</taxon>
        <taxon>Murimonas</taxon>
    </lineage>
</organism>
<evidence type="ECO:0000313" key="2">
    <source>
        <dbReference type="Proteomes" id="UP000245412"/>
    </source>
</evidence>
<dbReference type="AlphaFoldDB" id="A0AB73T1F3"/>
<dbReference type="EMBL" id="QGGY01000010">
    <property type="protein sequence ID" value="PWJ74094.1"/>
    <property type="molecule type" value="Genomic_DNA"/>
</dbReference>
<keyword evidence="2" id="KW-1185">Reference proteome</keyword>
<gene>
    <name evidence="1" type="ORF">C7383_110134</name>
</gene>
<name>A0AB73T1F3_9FIRM</name>
<dbReference type="RefSeq" id="WP_109747432.1">
    <property type="nucleotide sequence ID" value="NZ_JANKBI010000009.1"/>
</dbReference>
<evidence type="ECO:0000313" key="1">
    <source>
        <dbReference type="EMBL" id="PWJ74094.1"/>
    </source>
</evidence>